<dbReference type="InParanoid" id="A0A1S4LLJ9"/>
<reference evidence="1" key="2">
    <citation type="submission" date="2020-05" db="UniProtKB">
        <authorList>
            <consortium name="EnsemblMetazoa"/>
        </authorList>
    </citation>
    <scope>IDENTIFICATION</scope>
    <source>
        <strain evidence="1">wikel</strain>
    </source>
</reference>
<organism evidence="1 2">
    <name type="scientific">Ixodes scapularis</name>
    <name type="common">Black-legged tick</name>
    <name type="synonym">Deer tick</name>
    <dbReference type="NCBI Taxonomy" id="6945"/>
    <lineage>
        <taxon>Eukaryota</taxon>
        <taxon>Metazoa</taxon>
        <taxon>Ecdysozoa</taxon>
        <taxon>Arthropoda</taxon>
        <taxon>Chelicerata</taxon>
        <taxon>Arachnida</taxon>
        <taxon>Acari</taxon>
        <taxon>Parasitiformes</taxon>
        <taxon>Ixodida</taxon>
        <taxon>Ixodoidea</taxon>
        <taxon>Ixodidae</taxon>
        <taxon>Ixodinae</taxon>
        <taxon>Ixodes</taxon>
    </lineage>
</organism>
<evidence type="ECO:0000313" key="2">
    <source>
        <dbReference type="Proteomes" id="UP000001555"/>
    </source>
</evidence>
<dbReference type="PANTHER" id="PTHR11360:SF303">
    <property type="entry name" value="MAJOR FACILITATOR SUPERFAMILY (MFS) PROFILE DOMAIN-CONTAINING PROTEIN"/>
    <property type="match status" value="1"/>
</dbReference>
<evidence type="ECO:0000313" key="1">
    <source>
        <dbReference type="EnsemblMetazoa" id="ISCW015874-PA"/>
    </source>
</evidence>
<keyword evidence="2" id="KW-1185">Reference proteome</keyword>
<dbReference type="EMBL" id="ABJB010210688">
    <property type="status" value="NOT_ANNOTATED_CDS"/>
    <property type="molecule type" value="Genomic_DNA"/>
</dbReference>
<proteinExistence type="predicted"/>
<accession>A0A1S4LLJ9</accession>
<dbReference type="VEuPathDB" id="VectorBase:ISCW015874"/>
<dbReference type="InterPro" id="IPR050327">
    <property type="entry name" value="Proton-linked_MCT"/>
</dbReference>
<protein>
    <submittedName>
        <fullName evidence="1">Uncharacterized protein</fullName>
    </submittedName>
</protein>
<dbReference type="EMBL" id="ABJB010084083">
    <property type="status" value="NOT_ANNOTATED_CDS"/>
    <property type="molecule type" value="Genomic_DNA"/>
</dbReference>
<dbReference type="GO" id="GO:0008028">
    <property type="term" value="F:monocarboxylic acid transmembrane transporter activity"/>
    <property type="evidence" value="ECO:0000318"/>
    <property type="project" value="GO_Central"/>
</dbReference>
<dbReference type="EMBL" id="ABJB010064655">
    <property type="status" value="NOT_ANNOTATED_CDS"/>
    <property type="molecule type" value="Genomic_DNA"/>
</dbReference>
<dbReference type="GO" id="GO:0005886">
    <property type="term" value="C:plasma membrane"/>
    <property type="evidence" value="ECO:0000318"/>
    <property type="project" value="GO_Central"/>
</dbReference>
<name>A0A1S4LLJ9_IXOSC</name>
<dbReference type="InterPro" id="IPR036259">
    <property type="entry name" value="MFS_trans_sf"/>
</dbReference>
<dbReference type="SUPFAM" id="SSF103473">
    <property type="entry name" value="MFS general substrate transporter"/>
    <property type="match status" value="1"/>
</dbReference>
<dbReference type="Proteomes" id="UP000001555">
    <property type="component" value="Unassembled WGS sequence"/>
</dbReference>
<sequence>LGVGLTLLTLSIILTMHFDRYRSVALGIKYAGWSCSGILFPKLLAFLEQEYGFRDTLLIFGAISLNIPTLTLLLKEAPGKSLIVQNRDTAVASETSSWNYDPHSIGLELAGRRESDSSQCSGRGTKILELMRKPMFFETRRNVTLEKCPDRQPGSYEHCSLHTSLRETQKSTGDRDFWQLGSRVRSKIIPLPPDDVRYDMTGHFPEHQRLGSRMRC</sequence>
<dbReference type="EnsemblMetazoa" id="ISCW015874-RA">
    <property type="protein sequence ID" value="ISCW015874-PA"/>
    <property type="gene ID" value="ISCW015874"/>
</dbReference>
<reference evidence="2" key="1">
    <citation type="submission" date="2008-03" db="EMBL/GenBank/DDBJ databases">
        <title>Annotation of Ixodes scapularis.</title>
        <authorList>
            <consortium name="Ixodes scapularis Genome Project Consortium"/>
            <person name="Caler E."/>
            <person name="Hannick L.I."/>
            <person name="Bidwell S."/>
            <person name="Joardar V."/>
            <person name="Thiagarajan M."/>
            <person name="Amedeo P."/>
            <person name="Galinsky K.J."/>
            <person name="Schobel S."/>
            <person name="Inman J."/>
            <person name="Hostetler J."/>
            <person name="Miller J."/>
            <person name="Hammond M."/>
            <person name="Megy K."/>
            <person name="Lawson D."/>
            <person name="Kodira C."/>
            <person name="Sutton G."/>
            <person name="Meyer J."/>
            <person name="Hill C.A."/>
            <person name="Birren B."/>
            <person name="Nene V."/>
            <person name="Collins F."/>
            <person name="Alarcon-Chaidez F."/>
            <person name="Wikel S."/>
            <person name="Strausberg R."/>
        </authorList>
    </citation>
    <scope>NUCLEOTIDE SEQUENCE [LARGE SCALE GENOMIC DNA]</scope>
    <source>
        <strain evidence="2">Wikel</strain>
    </source>
</reference>
<dbReference type="PANTHER" id="PTHR11360">
    <property type="entry name" value="MONOCARBOXYLATE TRANSPORTER"/>
    <property type="match status" value="1"/>
</dbReference>
<dbReference type="AlphaFoldDB" id="A0A1S4LLJ9"/>